<reference evidence="1" key="1">
    <citation type="submission" date="2019-09" db="EMBL/GenBank/DDBJ databases">
        <authorList>
            <person name="Zhang L."/>
        </authorList>
    </citation>
    <scope>NUCLEOTIDE SEQUENCE</scope>
</reference>
<accession>A0A5K0YA42</accession>
<organism evidence="1">
    <name type="scientific">Nymphaea colorata</name>
    <name type="common">pocket water lily</name>
    <dbReference type="NCBI Taxonomy" id="210225"/>
    <lineage>
        <taxon>Eukaryota</taxon>
        <taxon>Viridiplantae</taxon>
        <taxon>Streptophyta</taxon>
        <taxon>Embryophyta</taxon>
        <taxon>Tracheophyta</taxon>
        <taxon>Spermatophyta</taxon>
        <taxon>Magnoliopsida</taxon>
        <taxon>Nymphaeales</taxon>
        <taxon>Nymphaeaceae</taxon>
        <taxon>Nymphaea</taxon>
    </lineage>
</organism>
<dbReference type="EMBL" id="LR721777">
    <property type="protein sequence ID" value="VVV74912.1"/>
    <property type="molecule type" value="Genomic_DNA"/>
</dbReference>
<proteinExistence type="predicted"/>
<gene>
    <name evidence="1" type="ORF">NYM_LOCUS7851</name>
</gene>
<dbReference type="AlphaFoldDB" id="A0A5K0YA42"/>
<name>A0A5K0YA42_9MAGN</name>
<evidence type="ECO:0008006" key="2">
    <source>
        <dbReference type="Google" id="ProtNLM"/>
    </source>
</evidence>
<protein>
    <recommendedName>
        <fullName evidence="2">Retrotransposon Copia-like N-terminal domain-containing protein</fullName>
    </recommendedName>
</protein>
<sequence length="77" mass="8742">MASIVTSPYPYPYNLNAANFVTIKLNQTNFLIWKTQLLGLIESQDMTEFIEGETAAPEPTIKHTREDGMVEERVNPI</sequence>
<dbReference type="Gramene" id="NC12G0093860.1">
    <property type="protein sequence ID" value="NC12G0093860.1:cds"/>
    <property type="gene ID" value="NC12G0093860"/>
</dbReference>
<evidence type="ECO:0000313" key="1">
    <source>
        <dbReference type="EMBL" id="VVV74912.1"/>
    </source>
</evidence>